<dbReference type="InterPro" id="IPR036709">
    <property type="entry name" value="Autotransporte_beta_dom_sf"/>
</dbReference>
<evidence type="ECO:0000313" key="2">
    <source>
        <dbReference type="EMBL" id="MBC5992332.1"/>
    </source>
</evidence>
<keyword evidence="3" id="KW-1185">Reference proteome</keyword>
<dbReference type="InterPro" id="IPR011250">
    <property type="entry name" value="OMP/PagP_B-barrel"/>
</dbReference>
<feature type="signal peptide" evidence="1">
    <location>
        <begin position="1"/>
        <end position="19"/>
    </location>
</feature>
<dbReference type="Gene3D" id="2.40.128.130">
    <property type="entry name" value="Autotransporter beta-domain"/>
    <property type="match status" value="1"/>
</dbReference>
<keyword evidence="1" id="KW-0732">Signal</keyword>
<feature type="chain" id="PRO_5037956112" evidence="1">
    <location>
        <begin position="20"/>
        <end position="210"/>
    </location>
</feature>
<dbReference type="AlphaFoldDB" id="A0A923SI80"/>
<name>A0A923SI80_9BACT</name>
<comment type="caution">
    <text evidence="2">The sequence shown here is derived from an EMBL/GenBank/DDBJ whole genome shotgun (WGS) entry which is preliminary data.</text>
</comment>
<gene>
    <name evidence="2" type="ORF">H8S84_05720</name>
</gene>
<dbReference type="EMBL" id="JACRVF010000001">
    <property type="protein sequence ID" value="MBC5992332.1"/>
    <property type="molecule type" value="Genomic_DNA"/>
</dbReference>
<dbReference type="Proteomes" id="UP000603640">
    <property type="component" value="Unassembled WGS sequence"/>
</dbReference>
<accession>A0A923SI80</accession>
<reference evidence="2" key="1">
    <citation type="submission" date="2020-08" db="EMBL/GenBank/DDBJ databases">
        <title>Pontibacter sp. SD6 16S ribosomal RNA gene Genome sequencing and assembly.</title>
        <authorList>
            <person name="Kang M."/>
        </authorList>
    </citation>
    <scope>NUCLEOTIDE SEQUENCE</scope>
    <source>
        <strain evidence="2">SD6</strain>
    </source>
</reference>
<sequence>MKKLFLSGLLALLGTGAFAQTSAGTISLGGSLGLYSGSMDENTSERKTSSYSISPYVGYFIKDGLEIGINTRLSFNSSTTETEGSGQEFKTKSFGYGIGPHITKYISVTDKLYFTANGGFGLSGLRTKNPELDEELISTTSGYYIAASPGLTYFATTKLGFSASIGNIGYVSFTSTDKQAQPERETNSSNFDFNFSPATATLGIRYFITR</sequence>
<evidence type="ECO:0000313" key="3">
    <source>
        <dbReference type="Proteomes" id="UP000603640"/>
    </source>
</evidence>
<protein>
    <submittedName>
        <fullName evidence="2">Outer membrane beta-barrel protein</fullName>
    </submittedName>
</protein>
<evidence type="ECO:0000256" key="1">
    <source>
        <dbReference type="SAM" id="SignalP"/>
    </source>
</evidence>
<proteinExistence type="predicted"/>
<dbReference type="SUPFAM" id="SSF56925">
    <property type="entry name" value="OMPA-like"/>
    <property type="match status" value="1"/>
</dbReference>
<dbReference type="RefSeq" id="WP_187066280.1">
    <property type="nucleotide sequence ID" value="NZ_JACRVF010000001.1"/>
</dbReference>
<organism evidence="2 3">
    <name type="scientific">Pontibacter cellulosilyticus</name>
    <dbReference type="NCBI Taxonomy" id="1720253"/>
    <lineage>
        <taxon>Bacteria</taxon>
        <taxon>Pseudomonadati</taxon>
        <taxon>Bacteroidota</taxon>
        <taxon>Cytophagia</taxon>
        <taxon>Cytophagales</taxon>
        <taxon>Hymenobacteraceae</taxon>
        <taxon>Pontibacter</taxon>
    </lineage>
</organism>